<protein>
    <submittedName>
        <fullName evidence="5">DegT/DnrJ/EryC1/StrS aminotransferase family protein</fullName>
    </submittedName>
</protein>
<dbReference type="AlphaFoldDB" id="A0A3A4RIV9"/>
<evidence type="ECO:0000256" key="4">
    <source>
        <dbReference type="RuleBase" id="RU004508"/>
    </source>
</evidence>
<comment type="caution">
    <text evidence="5">The sequence shown here is derived from an EMBL/GenBank/DDBJ whole genome shotgun (WGS) entry which is preliminary data.</text>
</comment>
<evidence type="ECO:0000313" key="6">
    <source>
        <dbReference type="Proteomes" id="UP000266426"/>
    </source>
</evidence>
<dbReference type="PIRSF" id="PIRSF000390">
    <property type="entry name" value="PLP_StrS"/>
    <property type="match status" value="1"/>
</dbReference>
<evidence type="ECO:0000256" key="3">
    <source>
        <dbReference type="PIRSR" id="PIRSR000390-2"/>
    </source>
</evidence>
<dbReference type="InterPro" id="IPR000653">
    <property type="entry name" value="DegT/StrS_aminotransferase"/>
</dbReference>
<keyword evidence="3 4" id="KW-0663">Pyridoxal phosphate</keyword>
<dbReference type="EMBL" id="QZJZ01000010">
    <property type="protein sequence ID" value="RJP61677.1"/>
    <property type="molecule type" value="Genomic_DNA"/>
</dbReference>
<dbReference type="InterPro" id="IPR015421">
    <property type="entry name" value="PyrdxlP-dep_Trfase_major"/>
</dbReference>
<evidence type="ECO:0000256" key="1">
    <source>
        <dbReference type="ARBA" id="ARBA00037999"/>
    </source>
</evidence>
<dbReference type="Proteomes" id="UP000266426">
    <property type="component" value="Unassembled WGS sequence"/>
</dbReference>
<dbReference type="PANTHER" id="PTHR30244:SF34">
    <property type="entry name" value="DTDP-4-AMINO-4,6-DIDEOXYGALACTOSE TRANSAMINASE"/>
    <property type="match status" value="1"/>
</dbReference>
<feature type="modified residue" description="N6-(pyridoxal phosphate)lysine" evidence="3">
    <location>
        <position position="185"/>
    </location>
</feature>
<proteinExistence type="inferred from homology"/>
<keyword evidence="5" id="KW-0808">Transferase</keyword>
<dbReference type="PANTHER" id="PTHR30244">
    <property type="entry name" value="TRANSAMINASE"/>
    <property type="match status" value="1"/>
</dbReference>
<dbReference type="Gene3D" id="3.90.1150.10">
    <property type="entry name" value="Aspartate Aminotransferase, domain 1"/>
    <property type="match status" value="1"/>
</dbReference>
<sequence>MGMMRNVPFFKPSIGKEEEQAVLEVLRSGWLTTGPKVQEFESEFARYTNAQNAIAVSSCTAALHLALLTLDLKPDDEVITTPFTFSATASEILHAGGRIRFVDVDPFTGNIDPRNIAQAVNEKTRAIVPVHFAGQPCDMDPIMDIALEHDLMVIEDAAHALETKYKGNKIGSIGDFTCFSFYATKNLTTAEGGMVTCDNDLLAEKVRILSLHGMSKDAWKRYLPDGSAKLDYYKIMYHGYKYNLSDLQAALGLVQLRRIEKMHEARTRAAAIYREQLGAMPEIELLREHRTDRHAHHLMVVKLNLNQLSITRDEFLLKLRERGIGSSIHFVSLHLHPYYQETFGYQESDFPEAAKLSKSVVTLPLFPDITYEDIMYVTDSIKDLVHTYGAKNLISVK</sequence>
<dbReference type="InterPro" id="IPR015422">
    <property type="entry name" value="PyrdxlP-dep_Trfase_small"/>
</dbReference>
<dbReference type="SUPFAM" id="SSF53383">
    <property type="entry name" value="PLP-dependent transferases"/>
    <property type="match status" value="1"/>
</dbReference>
<keyword evidence="5" id="KW-0032">Aminotransferase</keyword>
<dbReference type="Gene3D" id="3.40.640.10">
    <property type="entry name" value="Type I PLP-dependent aspartate aminotransferase-like (Major domain)"/>
    <property type="match status" value="1"/>
</dbReference>
<dbReference type="GO" id="GO:0000271">
    <property type="term" value="P:polysaccharide biosynthetic process"/>
    <property type="evidence" value="ECO:0007669"/>
    <property type="project" value="TreeGrafter"/>
</dbReference>
<dbReference type="Pfam" id="PF01041">
    <property type="entry name" value="DegT_DnrJ_EryC1"/>
    <property type="match status" value="1"/>
</dbReference>
<reference evidence="5 6" key="1">
    <citation type="journal article" date="2017" name="ISME J.">
        <title>Energy and carbon metabolisms in a deep terrestrial subsurface fluid microbial community.</title>
        <authorList>
            <person name="Momper L."/>
            <person name="Jungbluth S.P."/>
            <person name="Lee M.D."/>
            <person name="Amend J.P."/>
        </authorList>
    </citation>
    <scope>NUCLEOTIDE SEQUENCE [LARGE SCALE GENOMIC DNA]</scope>
    <source>
        <strain evidence="5">SURF_26</strain>
    </source>
</reference>
<accession>A0A3A4RIV9</accession>
<name>A0A3A4RIV9_9BACT</name>
<evidence type="ECO:0000313" key="5">
    <source>
        <dbReference type="EMBL" id="RJP61677.1"/>
    </source>
</evidence>
<organism evidence="5 6">
    <name type="scientific">Candidatus Auribacter fodinae</name>
    <dbReference type="NCBI Taxonomy" id="2093366"/>
    <lineage>
        <taxon>Bacteria</taxon>
        <taxon>Pseudomonadati</taxon>
        <taxon>Candidatus Auribacterota</taxon>
        <taxon>Candidatus Auribacteria</taxon>
        <taxon>Candidatus Auribacterales</taxon>
        <taxon>Candidatus Auribacteraceae</taxon>
        <taxon>Candidatus Auribacter</taxon>
    </lineage>
</organism>
<dbReference type="GO" id="GO:0030170">
    <property type="term" value="F:pyridoxal phosphate binding"/>
    <property type="evidence" value="ECO:0007669"/>
    <property type="project" value="TreeGrafter"/>
</dbReference>
<feature type="active site" description="Proton acceptor" evidence="2">
    <location>
        <position position="185"/>
    </location>
</feature>
<dbReference type="GO" id="GO:0008483">
    <property type="term" value="F:transaminase activity"/>
    <property type="evidence" value="ECO:0007669"/>
    <property type="project" value="UniProtKB-KW"/>
</dbReference>
<dbReference type="CDD" id="cd00616">
    <property type="entry name" value="AHBA_syn"/>
    <property type="match status" value="1"/>
</dbReference>
<dbReference type="InterPro" id="IPR015424">
    <property type="entry name" value="PyrdxlP-dep_Trfase"/>
</dbReference>
<gene>
    <name evidence="5" type="ORF">C4541_01370</name>
</gene>
<evidence type="ECO:0000256" key="2">
    <source>
        <dbReference type="PIRSR" id="PIRSR000390-1"/>
    </source>
</evidence>
<comment type="similarity">
    <text evidence="1 4">Belongs to the DegT/DnrJ/EryC1 family.</text>
</comment>